<evidence type="ECO:0000313" key="3">
    <source>
        <dbReference type="EMBL" id="GMH93915.1"/>
    </source>
</evidence>
<keyword evidence="2" id="KW-1133">Transmembrane helix</keyword>
<comment type="caution">
    <text evidence="3">The sequence shown here is derived from an EMBL/GenBank/DDBJ whole genome shotgun (WGS) entry which is preliminary data.</text>
</comment>
<proteinExistence type="predicted"/>
<dbReference type="AlphaFoldDB" id="A0A9W7BTP5"/>
<name>A0A9W7BTP5_9STRA</name>
<keyword evidence="2" id="KW-0472">Membrane</keyword>
<feature type="compositionally biased region" description="Polar residues" evidence="1">
    <location>
        <begin position="19"/>
        <end position="34"/>
    </location>
</feature>
<dbReference type="EMBL" id="BRXY01000422">
    <property type="protein sequence ID" value="GMH93915.1"/>
    <property type="molecule type" value="Genomic_DNA"/>
</dbReference>
<organism evidence="3 4">
    <name type="scientific">Triparma strigata</name>
    <dbReference type="NCBI Taxonomy" id="1606541"/>
    <lineage>
        <taxon>Eukaryota</taxon>
        <taxon>Sar</taxon>
        <taxon>Stramenopiles</taxon>
        <taxon>Ochrophyta</taxon>
        <taxon>Bolidophyceae</taxon>
        <taxon>Parmales</taxon>
        <taxon>Triparmaceae</taxon>
        <taxon>Triparma</taxon>
    </lineage>
</organism>
<protein>
    <submittedName>
        <fullName evidence="3">Uncharacterized protein</fullName>
    </submittedName>
</protein>
<sequence>MGRPTASAMSSGAEEETRGGSSTGISLGAVQTDQAFGDPNPEEDTCADHVFDYIYNSENAPLRVGMRFVPPATCSYLAAVCCKVVDSTNGSILGMAAAGAPVVVFVAVAVPMSSYASKMLSVVTI</sequence>
<keyword evidence="4" id="KW-1185">Reference proteome</keyword>
<accession>A0A9W7BTP5</accession>
<evidence type="ECO:0000256" key="2">
    <source>
        <dbReference type="SAM" id="Phobius"/>
    </source>
</evidence>
<gene>
    <name evidence="3" type="ORF">TrST_g7948</name>
</gene>
<keyword evidence="2" id="KW-0812">Transmembrane</keyword>
<evidence type="ECO:0000256" key="1">
    <source>
        <dbReference type="SAM" id="MobiDB-lite"/>
    </source>
</evidence>
<evidence type="ECO:0000313" key="4">
    <source>
        <dbReference type="Proteomes" id="UP001165085"/>
    </source>
</evidence>
<dbReference type="Proteomes" id="UP001165085">
    <property type="component" value="Unassembled WGS sequence"/>
</dbReference>
<feature type="region of interest" description="Disordered" evidence="1">
    <location>
        <begin position="1"/>
        <end position="43"/>
    </location>
</feature>
<feature type="transmembrane region" description="Helical" evidence="2">
    <location>
        <begin position="91"/>
        <end position="110"/>
    </location>
</feature>
<reference evidence="4" key="1">
    <citation type="journal article" date="2023" name="Commun. Biol.">
        <title>Genome analysis of Parmales, the sister group of diatoms, reveals the evolutionary specialization of diatoms from phago-mixotrophs to photoautotrophs.</title>
        <authorList>
            <person name="Ban H."/>
            <person name="Sato S."/>
            <person name="Yoshikawa S."/>
            <person name="Yamada K."/>
            <person name="Nakamura Y."/>
            <person name="Ichinomiya M."/>
            <person name="Sato N."/>
            <person name="Blanc-Mathieu R."/>
            <person name="Endo H."/>
            <person name="Kuwata A."/>
            <person name="Ogata H."/>
        </authorList>
    </citation>
    <scope>NUCLEOTIDE SEQUENCE [LARGE SCALE GENOMIC DNA]</scope>
    <source>
        <strain evidence="4">NIES 3701</strain>
    </source>
</reference>